<dbReference type="Proteomes" id="UP000560069">
    <property type="component" value="Unassembled WGS sequence"/>
</dbReference>
<dbReference type="RefSeq" id="WP_179443105.1">
    <property type="nucleotide sequence ID" value="NZ_BAAALK010000005.1"/>
</dbReference>
<dbReference type="PANTHER" id="PTHR37318">
    <property type="entry name" value="BSL7504 PROTEIN"/>
    <property type="match status" value="1"/>
</dbReference>
<dbReference type="InterPro" id="IPR036388">
    <property type="entry name" value="WH-like_DNA-bd_sf"/>
</dbReference>
<comment type="caution">
    <text evidence="2">The sequence shown here is derived from an EMBL/GenBank/DDBJ whole genome shotgun (WGS) entry which is preliminary data.</text>
</comment>
<organism evidence="2 3">
    <name type="scientific">Nesterenkonia sandarakina</name>
    <dbReference type="NCBI Taxonomy" id="272918"/>
    <lineage>
        <taxon>Bacteria</taxon>
        <taxon>Bacillati</taxon>
        <taxon>Actinomycetota</taxon>
        <taxon>Actinomycetes</taxon>
        <taxon>Micrococcales</taxon>
        <taxon>Micrococcaceae</taxon>
        <taxon>Nesterenkonia</taxon>
    </lineage>
</organism>
<dbReference type="Gene3D" id="1.10.10.10">
    <property type="entry name" value="Winged helix-like DNA-binding domain superfamily/Winged helix DNA-binding domain"/>
    <property type="match status" value="1"/>
</dbReference>
<reference evidence="2 3" key="1">
    <citation type="submission" date="2020-07" db="EMBL/GenBank/DDBJ databases">
        <title>Sequencing the genomes of 1000 actinobacteria strains.</title>
        <authorList>
            <person name="Klenk H.-P."/>
        </authorList>
    </citation>
    <scope>NUCLEOTIDE SEQUENCE [LARGE SCALE GENOMIC DNA]</scope>
    <source>
        <strain evidence="2 3">DSM 15664</strain>
    </source>
</reference>
<dbReference type="InterPro" id="IPR027395">
    <property type="entry name" value="WH_DNA-bd_dom"/>
</dbReference>
<feature type="domain" description="Winged helix DNA-binding" evidence="1">
    <location>
        <begin position="13"/>
        <end position="94"/>
    </location>
</feature>
<proteinExistence type="predicted"/>
<gene>
    <name evidence="2" type="ORF">HNR11_002772</name>
</gene>
<dbReference type="SUPFAM" id="SSF46785">
    <property type="entry name" value="Winged helix' DNA-binding domain"/>
    <property type="match status" value="1"/>
</dbReference>
<dbReference type="PANTHER" id="PTHR37318:SF1">
    <property type="entry name" value="BSL7504 PROTEIN"/>
    <property type="match status" value="1"/>
</dbReference>
<dbReference type="Pfam" id="PF13601">
    <property type="entry name" value="HTH_34"/>
    <property type="match status" value="1"/>
</dbReference>
<evidence type="ECO:0000259" key="1">
    <source>
        <dbReference type="Pfam" id="PF13601"/>
    </source>
</evidence>
<sequence>MSTLDPVIHTPARLQIAATLAQLPVGDSLAFTRLQKELSMTAGNLSTHIHKLENARYVEVTKTYEGRSPVTYLALSTSGRGALETYTRQMREILTKGSPE</sequence>
<keyword evidence="3" id="KW-1185">Reference proteome</keyword>
<dbReference type="EMBL" id="JACCFQ010000002">
    <property type="protein sequence ID" value="NYJ18182.1"/>
    <property type="molecule type" value="Genomic_DNA"/>
</dbReference>
<dbReference type="InterPro" id="IPR036390">
    <property type="entry name" value="WH_DNA-bd_sf"/>
</dbReference>
<accession>A0A7Z0EC32</accession>
<dbReference type="AlphaFoldDB" id="A0A7Z0EC32"/>
<name>A0A7Z0EC32_9MICC</name>
<evidence type="ECO:0000313" key="3">
    <source>
        <dbReference type="Proteomes" id="UP000560069"/>
    </source>
</evidence>
<protein>
    <submittedName>
        <fullName evidence="2">DNA-binding transcriptional ArsR family regulator</fullName>
    </submittedName>
</protein>
<evidence type="ECO:0000313" key="2">
    <source>
        <dbReference type="EMBL" id="NYJ18182.1"/>
    </source>
</evidence>
<dbReference type="GO" id="GO:0003677">
    <property type="term" value="F:DNA binding"/>
    <property type="evidence" value="ECO:0007669"/>
    <property type="project" value="UniProtKB-KW"/>
</dbReference>
<keyword evidence="2" id="KW-0238">DNA-binding</keyword>